<dbReference type="AlphaFoldDB" id="A0A4S4KYR8"/>
<proteinExistence type="predicted"/>
<evidence type="ECO:0000313" key="3">
    <source>
        <dbReference type="Proteomes" id="UP000310158"/>
    </source>
</evidence>
<accession>A0A4S4KYR8</accession>
<evidence type="ECO:0000313" key="2">
    <source>
        <dbReference type="EMBL" id="THH03847.1"/>
    </source>
</evidence>
<evidence type="ECO:0000256" key="1">
    <source>
        <dbReference type="SAM" id="MobiDB-lite"/>
    </source>
</evidence>
<protein>
    <submittedName>
        <fullName evidence="2">Uncharacterized protein</fullName>
    </submittedName>
</protein>
<organism evidence="2 3">
    <name type="scientific">Bondarzewia mesenterica</name>
    <dbReference type="NCBI Taxonomy" id="1095465"/>
    <lineage>
        <taxon>Eukaryota</taxon>
        <taxon>Fungi</taxon>
        <taxon>Dikarya</taxon>
        <taxon>Basidiomycota</taxon>
        <taxon>Agaricomycotina</taxon>
        <taxon>Agaricomycetes</taxon>
        <taxon>Russulales</taxon>
        <taxon>Bondarzewiaceae</taxon>
        <taxon>Bondarzewia</taxon>
    </lineage>
</organism>
<feature type="region of interest" description="Disordered" evidence="1">
    <location>
        <begin position="99"/>
        <end position="118"/>
    </location>
</feature>
<feature type="compositionally biased region" description="Basic and acidic residues" evidence="1">
    <location>
        <begin position="102"/>
        <end position="118"/>
    </location>
</feature>
<reference evidence="2 3" key="1">
    <citation type="submission" date="2019-02" db="EMBL/GenBank/DDBJ databases">
        <title>Genome sequencing of the rare red list fungi Bondarzewia mesenterica.</title>
        <authorList>
            <person name="Buettner E."/>
            <person name="Kellner H."/>
        </authorList>
    </citation>
    <scope>NUCLEOTIDE SEQUENCE [LARGE SCALE GENOMIC DNA]</scope>
    <source>
        <strain evidence="2 3">DSM 108281</strain>
    </source>
</reference>
<dbReference type="Proteomes" id="UP000310158">
    <property type="component" value="Unassembled WGS sequence"/>
</dbReference>
<gene>
    <name evidence="2" type="ORF">EW146_g10330</name>
</gene>
<feature type="region of interest" description="Disordered" evidence="1">
    <location>
        <begin position="30"/>
        <end position="64"/>
    </location>
</feature>
<comment type="caution">
    <text evidence="2">The sequence shown here is derived from an EMBL/GenBank/DDBJ whole genome shotgun (WGS) entry which is preliminary data.</text>
</comment>
<keyword evidence="3" id="KW-1185">Reference proteome</keyword>
<name>A0A4S4KYR8_9AGAM</name>
<sequence length="118" mass="13741">MKGLRARAQPCTICPPYEIEEIRFPSTHHSLSNKYCSAPNPKRHPPPRVLPILSEKTQSSRRRARNLWHPNRRYRAHLTTVCVHRALFMNARDVARMQPIPPRHDSLAKPPRDVVRAQ</sequence>
<dbReference type="EMBL" id="SGPL01001261">
    <property type="protein sequence ID" value="THH03847.1"/>
    <property type="molecule type" value="Genomic_DNA"/>
</dbReference>